<dbReference type="KEGG" id="apln:108743388"/>
<dbReference type="AlphaFoldDB" id="A0A7F5RCX5"/>
<organism evidence="2 3">
    <name type="scientific">Agrilus planipennis</name>
    <name type="common">Emerald ash borer</name>
    <name type="synonym">Agrilus marcopoli</name>
    <dbReference type="NCBI Taxonomy" id="224129"/>
    <lineage>
        <taxon>Eukaryota</taxon>
        <taxon>Metazoa</taxon>
        <taxon>Ecdysozoa</taxon>
        <taxon>Arthropoda</taxon>
        <taxon>Hexapoda</taxon>
        <taxon>Insecta</taxon>
        <taxon>Pterygota</taxon>
        <taxon>Neoptera</taxon>
        <taxon>Endopterygota</taxon>
        <taxon>Coleoptera</taxon>
        <taxon>Polyphaga</taxon>
        <taxon>Elateriformia</taxon>
        <taxon>Buprestoidea</taxon>
        <taxon>Buprestidae</taxon>
        <taxon>Agrilinae</taxon>
        <taxon>Agrilus</taxon>
    </lineage>
</organism>
<feature type="domain" description="DUF4485" evidence="1">
    <location>
        <begin position="6"/>
        <end position="87"/>
    </location>
</feature>
<proteinExistence type="predicted"/>
<evidence type="ECO:0000259" key="1">
    <source>
        <dbReference type="Pfam" id="PF14846"/>
    </source>
</evidence>
<evidence type="ECO:0000313" key="3">
    <source>
        <dbReference type="RefSeq" id="XP_025833818.1"/>
    </source>
</evidence>
<dbReference type="OrthoDB" id="6572380at2759"/>
<dbReference type="InterPro" id="IPR027831">
    <property type="entry name" value="DUF4485"/>
</dbReference>
<keyword evidence="2" id="KW-1185">Reference proteome</keyword>
<dbReference type="InParanoid" id="A0A7F5RCX5"/>
<evidence type="ECO:0000313" key="2">
    <source>
        <dbReference type="Proteomes" id="UP000192223"/>
    </source>
</evidence>
<dbReference type="RefSeq" id="XP_025833818.1">
    <property type="nucleotide sequence ID" value="XM_025978033.1"/>
</dbReference>
<dbReference type="GeneID" id="108743388"/>
<name>A0A7F5RCX5_AGRPL</name>
<gene>
    <name evidence="3" type="primary">LOC108743388</name>
</gene>
<dbReference type="Pfam" id="PF14846">
    <property type="entry name" value="DUF4485"/>
    <property type="match status" value="1"/>
</dbReference>
<accession>A0A7F5RCX5</accession>
<dbReference type="Proteomes" id="UP000192223">
    <property type="component" value="Unplaced"/>
</dbReference>
<protein>
    <submittedName>
        <fullName evidence="3">Uncharacterized protein LOC108743388</fullName>
    </submittedName>
</protein>
<reference evidence="3" key="1">
    <citation type="submission" date="2025-08" db="UniProtKB">
        <authorList>
            <consortium name="RefSeq"/>
        </authorList>
    </citation>
    <scope>IDENTIFICATION</scope>
    <source>
        <tissue evidence="3">Entire body</tissue>
    </source>
</reference>
<sequence>MGTRDNNEFKDAIRDIAVHAPNLANPYDRVRCSEWARKLASIPDDKIEFSKLRNEYAQFLRIQVRNNFLHGPFMIPPPDTNLCPLAECLGNMMAQKIPYLPRTGPIAPMLHHRSPDGRAFVSAKQIPGGGVFCYMAVSPEGFD</sequence>